<dbReference type="RefSeq" id="WP_121021576.1">
    <property type="nucleotide sequence ID" value="NZ_RCCE01000001.1"/>
</dbReference>
<organism evidence="1 2">
    <name type="scientific">Litoreibacter meonggei</name>
    <dbReference type="NCBI Taxonomy" id="1049199"/>
    <lineage>
        <taxon>Bacteria</taxon>
        <taxon>Pseudomonadati</taxon>
        <taxon>Pseudomonadota</taxon>
        <taxon>Alphaproteobacteria</taxon>
        <taxon>Rhodobacterales</taxon>
        <taxon>Roseobacteraceae</taxon>
        <taxon>Litoreibacter</taxon>
    </lineage>
</organism>
<proteinExistence type="predicted"/>
<sequence length="180" mass="19113">MTSPCDITPTQNQVVKKGALQIELWIAKELCLESSGQTTNLSSAALHVRIVNTGANAVQLVAADPDALFIAKIWDADQPASMIELSPGPEPEDIATVQVEIAPGGAWDSRPIENYMNVLVADMLKGARIDGSPLPDAARMRRVFGVEALFAATLNSGTGFVAFEQNLKGVVEMVQVPAAQ</sequence>
<dbReference type="AlphaFoldDB" id="A0A497X568"/>
<accession>A0A497X568</accession>
<protein>
    <submittedName>
        <fullName evidence="1">Uncharacterized protein</fullName>
    </submittedName>
</protein>
<keyword evidence="2" id="KW-1185">Reference proteome</keyword>
<comment type="caution">
    <text evidence="1">The sequence shown here is derived from an EMBL/GenBank/DDBJ whole genome shotgun (WGS) entry which is preliminary data.</text>
</comment>
<name>A0A497X568_9RHOB</name>
<evidence type="ECO:0000313" key="2">
    <source>
        <dbReference type="Proteomes" id="UP000269157"/>
    </source>
</evidence>
<dbReference type="OrthoDB" id="9836748at2"/>
<dbReference type="Proteomes" id="UP000269157">
    <property type="component" value="Unassembled WGS sequence"/>
</dbReference>
<dbReference type="EMBL" id="RCCE01000001">
    <property type="protein sequence ID" value="RLJ60419.1"/>
    <property type="molecule type" value="Genomic_DNA"/>
</dbReference>
<reference evidence="1 2" key="1">
    <citation type="submission" date="2018-10" db="EMBL/GenBank/DDBJ databases">
        <title>Genomic Encyclopedia of Archaeal and Bacterial Type Strains, Phase II (KMG-II): from individual species to whole genera.</title>
        <authorList>
            <person name="Goeker M."/>
        </authorList>
    </citation>
    <scope>NUCLEOTIDE SEQUENCE [LARGE SCALE GENOMIC DNA]</scope>
    <source>
        <strain evidence="1 2">DSM 29466</strain>
    </source>
</reference>
<gene>
    <name evidence="1" type="ORF">BCF46_0618</name>
</gene>
<evidence type="ECO:0000313" key="1">
    <source>
        <dbReference type="EMBL" id="RLJ60419.1"/>
    </source>
</evidence>